<feature type="domain" description="Endonuclease/exonuclease/phosphatase" evidence="2">
    <location>
        <begin position="147"/>
        <end position="381"/>
    </location>
</feature>
<dbReference type="Gene3D" id="3.60.10.10">
    <property type="entry name" value="Endonuclease/exonuclease/phosphatase"/>
    <property type="match status" value="1"/>
</dbReference>
<proteinExistence type="predicted"/>
<gene>
    <name evidence="3" type="ORF">RJT34_20182</name>
</gene>
<evidence type="ECO:0000313" key="4">
    <source>
        <dbReference type="Proteomes" id="UP001359559"/>
    </source>
</evidence>
<dbReference type="SUPFAM" id="SSF56219">
    <property type="entry name" value="DNase I-like"/>
    <property type="match status" value="1"/>
</dbReference>
<feature type="compositionally biased region" description="Basic and acidic residues" evidence="1">
    <location>
        <begin position="26"/>
        <end position="35"/>
    </location>
</feature>
<keyword evidence="4" id="KW-1185">Reference proteome</keyword>
<protein>
    <recommendedName>
        <fullName evidence="2">Endonuclease/exonuclease/phosphatase domain-containing protein</fullName>
    </recommendedName>
</protein>
<accession>A0AAN9ISH6</accession>
<dbReference type="EMBL" id="JAYKXN010000005">
    <property type="protein sequence ID" value="KAK7285412.1"/>
    <property type="molecule type" value="Genomic_DNA"/>
</dbReference>
<evidence type="ECO:0000313" key="3">
    <source>
        <dbReference type="EMBL" id="KAK7285412.1"/>
    </source>
</evidence>
<feature type="region of interest" description="Disordered" evidence="1">
    <location>
        <begin position="23"/>
        <end position="47"/>
    </location>
</feature>
<dbReference type="GO" id="GO:0003824">
    <property type="term" value="F:catalytic activity"/>
    <property type="evidence" value="ECO:0007669"/>
    <property type="project" value="InterPro"/>
</dbReference>
<dbReference type="PANTHER" id="PTHR14859">
    <property type="entry name" value="CALCOFLUOR WHITE HYPERSENSITIVE PROTEIN PRECURSOR"/>
    <property type="match status" value="1"/>
</dbReference>
<dbReference type="InterPro" id="IPR005135">
    <property type="entry name" value="Endo/exonuclease/phosphatase"/>
</dbReference>
<dbReference type="GO" id="GO:0016020">
    <property type="term" value="C:membrane"/>
    <property type="evidence" value="ECO:0007669"/>
    <property type="project" value="GOC"/>
</dbReference>
<dbReference type="Pfam" id="PF03372">
    <property type="entry name" value="Exo_endo_phos"/>
    <property type="match status" value="1"/>
</dbReference>
<comment type="caution">
    <text evidence="3">The sequence shown here is derived from an EMBL/GenBank/DDBJ whole genome shotgun (WGS) entry which is preliminary data.</text>
</comment>
<dbReference type="GO" id="GO:0005783">
    <property type="term" value="C:endoplasmic reticulum"/>
    <property type="evidence" value="ECO:0007669"/>
    <property type="project" value="TreeGrafter"/>
</dbReference>
<dbReference type="Proteomes" id="UP001359559">
    <property type="component" value="Unassembled WGS sequence"/>
</dbReference>
<dbReference type="InterPro" id="IPR051916">
    <property type="entry name" value="GPI-anchor_lipid_remodeler"/>
</dbReference>
<evidence type="ECO:0000259" key="2">
    <source>
        <dbReference type="Pfam" id="PF03372"/>
    </source>
</evidence>
<feature type="region of interest" description="Disordered" evidence="1">
    <location>
        <begin position="75"/>
        <end position="103"/>
    </location>
</feature>
<sequence>MLKFLNNNLRRFCSYIRLPKRRRSKSKSDIPKPENEPSDSSAEPTSIKPIRIATFNAALFSMARVLPEAATWEENFGRSKPTRDRPRSILKQSQSPVHGKSKMRVSINLPDNEISLRQSSFSEHERKASWSWRGVPVASFGDFAAEGQRRTVVEVLRELNADVLGLQDVRAEEENGMKPLSDLARALGMNYVFAESWAPQYGNAVLSKWPIKRWKLHKLFDHSDFRNVLKATIDVPQAGELNFYCTHLDHLDENWRMKQINAIIQSNNNDEPHILAGGLNSLDESDYSQERWTDIVKYYEEIGKPTPKVEVMKYLKSKHYTDAKNFAGECESVVMIAKGQSVQGTCKYGTRVDYILSSSNSPYKFVPGSYLVLSSKGTSDHHIVKVDVVKVNSYYQENLAKKLRQPRHQILRITQSTSSKCI</sequence>
<dbReference type="InterPro" id="IPR036691">
    <property type="entry name" value="Endo/exonu/phosph_ase_sf"/>
</dbReference>
<dbReference type="AlphaFoldDB" id="A0AAN9ISH6"/>
<dbReference type="PANTHER" id="PTHR14859:SF0">
    <property type="entry name" value="ENDONUCLEASE_EXONUCLEASE_PHOSPHATASE FAMILY PROTEIN, EXPRESSED"/>
    <property type="match status" value="1"/>
</dbReference>
<dbReference type="GO" id="GO:0006506">
    <property type="term" value="P:GPI anchor biosynthetic process"/>
    <property type="evidence" value="ECO:0007669"/>
    <property type="project" value="TreeGrafter"/>
</dbReference>
<organism evidence="3 4">
    <name type="scientific">Clitoria ternatea</name>
    <name type="common">Butterfly pea</name>
    <dbReference type="NCBI Taxonomy" id="43366"/>
    <lineage>
        <taxon>Eukaryota</taxon>
        <taxon>Viridiplantae</taxon>
        <taxon>Streptophyta</taxon>
        <taxon>Embryophyta</taxon>
        <taxon>Tracheophyta</taxon>
        <taxon>Spermatophyta</taxon>
        <taxon>Magnoliopsida</taxon>
        <taxon>eudicotyledons</taxon>
        <taxon>Gunneridae</taxon>
        <taxon>Pentapetalae</taxon>
        <taxon>rosids</taxon>
        <taxon>fabids</taxon>
        <taxon>Fabales</taxon>
        <taxon>Fabaceae</taxon>
        <taxon>Papilionoideae</taxon>
        <taxon>50 kb inversion clade</taxon>
        <taxon>NPAAA clade</taxon>
        <taxon>indigoferoid/millettioid clade</taxon>
        <taxon>Phaseoleae</taxon>
        <taxon>Clitoria</taxon>
    </lineage>
</organism>
<name>A0AAN9ISH6_CLITE</name>
<evidence type="ECO:0000256" key="1">
    <source>
        <dbReference type="SAM" id="MobiDB-lite"/>
    </source>
</evidence>
<feature type="compositionally biased region" description="Basic and acidic residues" evidence="1">
    <location>
        <begin position="75"/>
        <end position="87"/>
    </location>
</feature>
<dbReference type="FunFam" id="3.60.10.10:FF:000045">
    <property type="entry name" value="Endonuclease/exonuclease/phosphatase family protein"/>
    <property type="match status" value="1"/>
</dbReference>
<reference evidence="3 4" key="1">
    <citation type="submission" date="2024-01" db="EMBL/GenBank/DDBJ databases">
        <title>The genomes of 5 underutilized Papilionoideae crops provide insights into root nodulation and disease resistance.</title>
        <authorList>
            <person name="Yuan L."/>
        </authorList>
    </citation>
    <scope>NUCLEOTIDE SEQUENCE [LARGE SCALE GENOMIC DNA]</scope>
    <source>
        <strain evidence="3">LY-2023</strain>
        <tissue evidence="3">Leaf</tissue>
    </source>
</reference>